<comment type="caution">
    <text evidence="3">The sequence shown here is derived from an EMBL/GenBank/DDBJ whole genome shotgun (WGS) entry which is preliminary data.</text>
</comment>
<evidence type="ECO:0000256" key="1">
    <source>
        <dbReference type="SAM" id="MobiDB-lite"/>
    </source>
</evidence>
<dbReference type="GeneID" id="39746644"/>
<sequence>MEDDDVIETLFKRDSESRKRDRCTICKSDYRKAINTFMNWEIVLLLTNLLVFLIIIYKYLRDKKLDTTHKKLFRSYESAGHFMQGLTFVIMTVPFKFTKKIIKFIFNCVMKNDSYMNEAKQIYENVGGIHDIEANKINNYLSNEEDGEIGIKSKGIERNSAVNTTQDNIHENNIEREIANGHCLNPYKHETWGEGNGNEHLVEIGANRNNTCCNGSGNTHKNSSGERSNMNRRRKGGNGSREGFCGIEDNGNISLYESFVNSLGFPANIPKHTKEKVQYFFLCAKLFSQKKSAYLFVFKYVLTFILMFAYPLYNLIKRMIRYNYFHESSYYMNEFDFASGLLGGVIFVFVYGFFRFFINLYMNRKNEKFYFYDNYPFLTEVKCLCDKNIRIIINNNPNLKGLAIRYLNSYCNYKTLLLMGLIILSNVRAFSFLFSLTSLTRSMNTEAQKE</sequence>
<evidence type="ECO:0000313" key="3">
    <source>
        <dbReference type="EMBL" id="GAW79932.1"/>
    </source>
</evidence>
<feature type="transmembrane region" description="Helical" evidence="2">
    <location>
        <begin position="337"/>
        <end position="358"/>
    </location>
</feature>
<dbReference type="EMBL" id="BDQF01000007">
    <property type="protein sequence ID" value="GAW79932.1"/>
    <property type="molecule type" value="Genomic_DNA"/>
</dbReference>
<organism evidence="3 4">
    <name type="scientific">Plasmodium gonderi</name>
    <dbReference type="NCBI Taxonomy" id="77519"/>
    <lineage>
        <taxon>Eukaryota</taxon>
        <taxon>Sar</taxon>
        <taxon>Alveolata</taxon>
        <taxon>Apicomplexa</taxon>
        <taxon>Aconoidasida</taxon>
        <taxon>Haemosporida</taxon>
        <taxon>Plasmodiidae</taxon>
        <taxon>Plasmodium</taxon>
        <taxon>Plasmodium (Plasmodium)</taxon>
    </lineage>
</organism>
<keyword evidence="4" id="KW-1185">Reference proteome</keyword>
<feature type="compositionally biased region" description="Polar residues" evidence="1">
    <location>
        <begin position="213"/>
        <end position="228"/>
    </location>
</feature>
<feature type="transmembrane region" description="Helical" evidence="2">
    <location>
        <begin position="293"/>
        <end position="313"/>
    </location>
</feature>
<dbReference type="Proteomes" id="UP000195521">
    <property type="component" value="Unassembled WGS sequence"/>
</dbReference>
<keyword evidence="2" id="KW-0472">Membrane</keyword>
<name>A0A1Y1JGP2_PLAGO</name>
<feature type="region of interest" description="Disordered" evidence="1">
    <location>
        <begin position="213"/>
        <end position="243"/>
    </location>
</feature>
<gene>
    <name evidence="3" type="ORF">PGO_060760</name>
</gene>
<keyword evidence="2" id="KW-1133">Transmembrane helix</keyword>
<feature type="transmembrane region" description="Helical" evidence="2">
    <location>
        <begin position="415"/>
        <end position="436"/>
    </location>
</feature>
<dbReference type="OMA" id="ITCICDE"/>
<evidence type="ECO:0000256" key="2">
    <source>
        <dbReference type="SAM" id="Phobius"/>
    </source>
</evidence>
<dbReference type="AlphaFoldDB" id="A0A1Y1JGP2"/>
<proteinExistence type="predicted"/>
<dbReference type="RefSeq" id="XP_028542521.1">
    <property type="nucleotide sequence ID" value="XM_028686720.1"/>
</dbReference>
<reference evidence="4" key="1">
    <citation type="submission" date="2017-04" db="EMBL/GenBank/DDBJ databases">
        <title>Plasmodium gonderi genome.</title>
        <authorList>
            <person name="Arisue N."/>
            <person name="Honma H."/>
            <person name="Kawai S."/>
            <person name="Tougan T."/>
            <person name="Tanabe K."/>
            <person name="Horii T."/>
        </authorList>
    </citation>
    <scope>NUCLEOTIDE SEQUENCE [LARGE SCALE GENOMIC DNA]</scope>
    <source>
        <strain evidence="4">ATCC 30045</strain>
    </source>
</reference>
<protein>
    <submittedName>
        <fullName evidence="3">Uncharacterized protein</fullName>
    </submittedName>
</protein>
<keyword evidence="2" id="KW-0812">Transmembrane</keyword>
<evidence type="ECO:0000313" key="4">
    <source>
        <dbReference type="Proteomes" id="UP000195521"/>
    </source>
</evidence>
<accession>A0A1Y1JGP2</accession>
<feature type="transmembrane region" description="Helical" evidence="2">
    <location>
        <begin position="37"/>
        <end position="59"/>
    </location>
</feature>
<dbReference type="OrthoDB" id="371207at2759"/>